<dbReference type="Gene3D" id="3.40.50.10600">
    <property type="entry name" value="SpoIIaa-like domains"/>
    <property type="match status" value="1"/>
</dbReference>
<evidence type="ECO:0000313" key="1">
    <source>
        <dbReference type="EMBL" id="MFC5565260.1"/>
    </source>
</evidence>
<keyword evidence="2" id="KW-1185">Reference proteome</keyword>
<accession>A0ABW0S8K5</accession>
<dbReference type="InterPro" id="IPR036513">
    <property type="entry name" value="STAS_dom_sf"/>
</dbReference>
<reference evidence="2" key="1">
    <citation type="journal article" date="2019" name="Int. J. Syst. Evol. Microbiol.">
        <title>The Global Catalogue of Microorganisms (GCM) 10K type strain sequencing project: providing services to taxonomists for standard genome sequencing and annotation.</title>
        <authorList>
            <consortium name="The Broad Institute Genomics Platform"/>
            <consortium name="The Broad Institute Genome Sequencing Center for Infectious Disease"/>
            <person name="Wu L."/>
            <person name="Ma J."/>
        </authorList>
    </citation>
    <scope>NUCLEOTIDE SEQUENCE [LARGE SCALE GENOMIC DNA]</scope>
    <source>
        <strain evidence="2">KACC 11588</strain>
    </source>
</reference>
<organism evidence="1 2">
    <name type="scientific">Rubellimicrobium aerolatum</name>
    <dbReference type="NCBI Taxonomy" id="490979"/>
    <lineage>
        <taxon>Bacteria</taxon>
        <taxon>Pseudomonadati</taxon>
        <taxon>Pseudomonadota</taxon>
        <taxon>Alphaproteobacteria</taxon>
        <taxon>Rhodobacterales</taxon>
        <taxon>Roseobacteraceae</taxon>
        <taxon>Rubellimicrobium</taxon>
    </lineage>
</organism>
<dbReference type="Proteomes" id="UP001596056">
    <property type="component" value="Unassembled WGS sequence"/>
</dbReference>
<proteinExistence type="predicted"/>
<gene>
    <name evidence="1" type="ORF">ACFPOC_02375</name>
</gene>
<dbReference type="InterPro" id="IPR038396">
    <property type="entry name" value="SpoIIAA-like_sf"/>
</dbReference>
<sequence>MIEPLPSATPDVIALRVRGRLARADLDPLTDRLEASLAAHPKTHVYVEVESLGGLDLGDLPHHLGRSLSLLKRLDRFGRVAVVSDQSWLLWATRFESAILPHISYRTFRPDQAAKARAWVETGAEAP</sequence>
<dbReference type="InterPro" id="IPR021866">
    <property type="entry name" value="SpoIIAA-like"/>
</dbReference>
<protein>
    <submittedName>
        <fullName evidence="1">STAS/SEC14 domain-containing protein</fullName>
    </submittedName>
</protein>
<dbReference type="Pfam" id="PF11964">
    <property type="entry name" value="SpoIIAA-like"/>
    <property type="match status" value="1"/>
</dbReference>
<dbReference type="SUPFAM" id="SSF52091">
    <property type="entry name" value="SpoIIaa-like"/>
    <property type="match status" value="1"/>
</dbReference>
<dbReference type="RefSeq" id="WP_209837530.1">
    <property type="nucleotide sequence ID" value="NZ_JAGGJP010000002.1"/>
</dbReference>
<evidence type="ECO:0000313" key="2">
    <source>
        <dbReference type="Proteomes" id="UP001596056"/>
    </source>
</evidence>
<comment type="caution">
    <text evidence="1">The sequence shown here is derived from an EMBL/GenBank/DDBJ whole genome shotgun (WGS) entry which is preliminary data.</text>
</comment>
<dbReference type="EMBL" id="JBHSNA010000002">
    <property type="protein sequence ID" value="MFC5565260.1"/>
    <property type="molecule type" value="Genomic_DNA"/>
</dbReference>
<name>A0ABW0S8K5_9RHOB</name>